<dbReference type="InterPro" id="IPR029063">
    <property type="entry name" value="SAM-dependent_MTases_sf"/>
</dbReference>
<name>N1W8B8_9LEPT</name>
<dbReference type="RefSeq" id="WP_002982517.1">
    <property type="nucleotide sequence ID" value="NZ_AOGY02000051.1"/>
</dbReference>
<dbReference type="Proteomes" id="UP000012227">
    <property type="component" value="Unassembled WGS sequence"/>
</dbReference>
<evidence type="ECO:0000259" key="1">
    <source>
        <dbReference type="Pfam" id="PF08241"/>
    </source>
</evidence>
<dbReference type="Pfam" id="PF08241">
    <property type="entry name" value="Methyltransf_11"/>
    <property type="match status" value="1"/>
</dbReference>
<evidence type="ECO:0000313" key="3">
    <source>
        <dbReference type="Proteomes" id="UP000012227"/>
    </source>
</evidence>
<keyword evidence="2" id="KW-0489">Methyltransferase</keyword>
<dbReference type="GO" id="GO:0008757">
    <property type="term" value="F:S-adenosylmethionine-dependent methyltransferase activity"/>
    <property type="evidence" value="ECO:0007669"/>
    <property type="project" value="InterPro"/>
</dbReference>
<reference evidence="2 3" key="1">
    <citation type="submission" date="2013-03" db="EMBL/GenBank/DDBJ databases">
        <authorList>
            <person name="Harkins D.M."/>
            <person name="Durkin A.S."/>
            <person name="Brinkac L.M."/>
            <person name="Haft D.H."/>
            <person name="Selengut J.D."/>
            <person name="Sanka R."/>
            <person name="DePew J."/>
            <person name="Purushe J."/>
            <person name="Galloway R.L."/>
            <person name="Vinetz J.M."/>
            <person name="Sutton G.G."/>
            <person name="Nierman W.C."/>
            <person name="Fouts D.E."/>
        </authorList>
    </citation>
    <scope>NUCLEOTIDE SEQUENCE [LARGE SCALE GENOMIC DNA]</scope>
    <source>
        <strain evidence="2 3">Waz Holland</strain>
    </source>
</reference>
<keyword evidence="2" id="KW-0808">Transferase</keyword>
<feature type="domain" description="Methyltransferase type 11" evidence="1">
    <location>
        <begin position="40"/>
        <end position="131"/>
    </location>
</feature>
<dbReference type="GO" id="GO:0032259">
    <property type="term" value="P:methylation"/>
    <property type="evidence" value="ECO:0007669"/>
    <property type="project" value="UniProtKB-KW"/>
</dbReference>
<organism evidence="2 3">
    <name type="scientific">Leptospira vanthielii serovar Holland str. Waz Holland = ATCC 700522</name>
    <dbReference type="NCBI Taxonomy" id="1218591"/>
    <lineage>
        <taxon>Bacteria</taxon>
        <taxon>Pseudomonadati</taxon>
        <taxon>Spirochaetota</taxon>
        <taxon>Spirochaetia</taxon>
        <taxon>Leptospirales</taxon>
        <taxon>Leptospiraceae</taxon>
        <taxon>Leptospira</taxon>
    </lineage>
</organism>
<accession>N1W8B8</accession>
<proteinExistence type="predicted"/>
<comment type="caution">
    <text evidence="2">The sequence shown here is derived from an EMBL/GenBank/DDBJ whole genome shotgun (WGS) entry which is preliminary data.</text>
</comment>
<evidence type="ECO:0000313" key="2">
    <source>
        <dbReference type="EMBL" id="EMY69462.1"/>
    </source>
</evidence>
<protein>
    <submittedName>
        <fullName evidence="2">Methyltransferase domain protein</fullName>
    </submittedName>
</protein>
<dbReference type="STRING" id="1218591.LEP1GSC199_2214"/>
<dbReference type="AlphaFoldDB" id="N1W8B8"/>
<dbReference type="PANTHER" id="PTHR43861">
    <property type="entry name" value="TRANS-ACONITATE 2-METHYLTRANSFERASE-RELATED"/>
    <property type="match status" value="1"/>
</dbReference>
<dbReference type="InterPro" id="IPR013216">
    <property type="entry name" value="Methyltransf_11"/>
</dbReference>
<dbReference type="CDD" id="cd02440">
    <property type="entry name" value="AdoMet_MTases"/>
    <property type="match status" value="1"/>
</dbReference>
<gene>
    <name evidence="2" type="ORF">LEP1GSC199_2214</name>
</gene>
<dbReference type="PRINTS" id="PR00507">
    <property type="entry name" value="N12N6MTFRASE"/>
</dbReference>
<dbReference type="EMBL" id="AOGY02000051">
    <property type="protein sequence ID" value="EMY69462.1"/>
    <property type="molecule type" value="Genomic_DNA"/>
</dbReference>
<dbReference type="Gene3D" id="3.40.50.150">
    <property type="entry name" value="Vaccinia Virus protein VP39"/>
    <property type="match status" value="1"/>
</dbReference>
<sequence>MTDYLKVVYDEGSHPYTDYPGKLVSYLYQSFGLKPGLKILEPGCGRGEFLLNFKKLGLHCTGVDLSKEAKTYLATHQIPVHLCNADKDKLPFKDNTFDVIYNKSFLEHLRNPDFFLKEAYRVLKPGGIIICLVPDWESNYKIYFDDFTHRTPFTKISLLDIFKICDYSNSNVYIFRQLPVVWKYPVLNYLCALLSPFIPVRTQNKFLRWSRELMLVGSAYKKS</sequence>
<dbReference type="PANTHER" id="PTHR43861:SF1">
    <property type="entry name" value="TRANS-ACONITATE 2-METHYLTRANSFERASE"/>
    <property type="match status" value="1"/>
</dbReference>
<dbReference type="SUPFAM" id="SSF53335">
    <property type="entry name" value="S-adenosyl-L-methionine-dependent methyltransferases"/>
    <property type="match status" value="1"/>
</dbReference>